<protein>
    <submittedName>
        <fullName evidence="2">Endonuclease</fullName>
    </submittedName>
</protein>
<proteinExistence type="predicted"/>
<evidence type="ECO:0000259" key="1">
    <source>
        <dbReference type="Pfam" id="PF19580"/>
    </source>
</evidence>
<dbReference type="Proteomes" id="UP000829476">
    <property type="component" value="Chromosome"/>
</dbReference>
<dbReference type="PANTHER" id="PTHR42834">
    <property type="entry name" value="ENDONUCLEASE/EXONUCLEASE/PHOSPHATASE FAMILY PROTEIN (AFU_ORTHOLOGUE AFUA_3G09210)"/>
    <property type="match status" value="1"/>
</dbReference>
<reference evidence="2 3" key="1">
    <citation type="journal article" date="2018" name="Int. J. Syst. Evol. Microbiol.">
        <title>Zhouia spongiae sp. nov., isolated from a marine sponge.</title>
        <authorList>
            <person name="Zhuang L."/>
            <person name="Lin B."/>
            <person name="Qin F."/>
            <person name="Luo L."/>
        </authorList>
    </citation>
    <scope>NUCLEOTIDE SEQUENCE [LARGE SCALE GENOMIC DNA]</scope>
    <source>
        <strain evidence="2 3">HN-Y44</strain>
    </source>
</reference>
<keyword evidence="2" id="KW-0378">Hydrolase</keyword>
<dbReference type="SUPFAM" id="SSF56219">
    <property type="entry name" value="DNase I-like"/>
    <property type="match status" value="1"/>
</dbReference>
<keyword evidence="3" id="KW-1185">Reference proteome</keyword>
<dbReference type="Pfam" id="PF19580">
    <property type="entry name" value="Exo_endo_phos_3"/>
    <property type="match status" value="1"/>
</dbReference>
<dbReference type="RefSeq" id="WP_242938005.1">
    <property type="nucleotide sequence ID" value="NZ_CP094326.1"/>
</dbReference>
<organism evidence="2 3">
    <name type="scientific">Zhouia spongiae</name>
    <dbReference type="NCBI Taxonomy" id="2202721"/>
    <lineage>
        <taxon>Bacteria</taxon>
        <taxon>Pseudomonadati</taxon>
        <taxon>Bacteroidota</taxon>
        <taxon>Flavobacteriia</taxon>
        <taxon>Flavobacteriales</taxon>
        <taxon>Flavobacteriaceae</taxon>
        <taxon>Zhouia</taxon>
    </lineage>
</organism>
<accession>A0ABY3YPX4</accession>
<evidence type="ECO:0000313" key="3">
    <source>
        <dbReference type="Proteomes" id="UP000829476"/>
    </source>
</evidence>
<dbReference type="InterPro" id="IPR005135">
    <property type="entry name" value="Endo/exonuclease/phosphatase"/>
</dbReference>
<dbReference type="InterPro" id="IPR036691">
    <property type="entry name" value="Endo/exonu/phosph_ase_sf"/>
</dbReference>
<sequence>MLPYLRKTSNNLYTVAFYNLENLFDTKNNPQTLDDDFTPYGKNKWNKERYENKLYKLSKTVSEIGSDTTKKVPSIVGFAEVENKSVVEDLITSKYLKEHDYDFVHYDSPDERGIDTALIYRKEDFEVLASEAHPLIVYNDNGERDYTRDILHVTGRLNNEQIHVLVNHWPSRREGAEATSYKRVEAAQKIHEIIYSVKQAEEDPSFIIMGDFNDDPGSESIKDHLMYPDLYNPMAKLLDPYSKGSLNHQARWNLFDQIIFTNNFFNDQAGTHSFAHADVFDELFLKEWHGKFKGNPFRTFAGSKYLGGYSDHFPVYVLLKQNY</sequence>
<evidence type="ECO:0000313" key="2">
    <source>
        <dbReference type="EMBL" id="UNY99632.1"/>
    </source>
</evidence>
<dbReference type="GO" id="GO:0004519">
    <property type="term" value="F:endonuclease activity"/>
    <property type="evidence" value="ECO:0007669"/>
    <property type="project" value="UniProtKB-KW"/>
</dbReference>
<dbReference type="EMBL" id="CP094326">
    <property type="protein sequence ID" value="UNY99632.1"/>
    <property type="molecule type" value="Genomic_DNA"/>
</dbReference>
<keyword evidence="2" id="KW-0255">Endonuclease</keyword>
<dbReference type="Gene3D" id="3.60.10.10">
    <property type="entry name" value="Endonuclease/exonuclease/phosphatase"/>
    <property type="match status" value="1"/>
</dbReference>
<dbReference type="PANTHER" id="PTHR42834:SF1">
    <property type="entry name" value="ENDONUCLEASE_EXONUCLEASE_PHOSPHATASE FAMILY PROTEIN (AFU_ORTHOLOGUE AFUA_3G09210)"/>
    <property type="match status" value="1"/>
</dbReference>
<gene>
    <name evidence="2" type="ORF">MQE36_04620</name>
</gene>
<name>A0ABY3YPX4_9FLAO</name>
<feature type="domain" description="Endonuclease/exonuclease/phosphatase" evidence="1">
    <location>
        <begin position="14"/>
        <end position="320"/>
    </location>
</feature>
<keyword evidence="2" id="KW-0540">Nuclease</keyword>